<sequence length="473" mass="51612">MLPSDRPHLCSQPPSGARWLIVCKCHSPWKEEAKGPLAMVRDLLPQSLSVETEAVASTNPVSDARGRAPEETLTQEENLLKEKSQRLDIHPRKTVPCGTQPAVLWKVQKGKQPQRAHVARKAPPPEEMFLRRPTRPMPIPTPKRKHVPDACLSTGSPGRKHKVTSSAPAIKKAEGSACSPSGLHGRQGVPVSDTPRPAGKRLVQDATHSVQQTHNKPRSVSSTHGLGHSLKPQAKANFPAGNSPSIPRPAAWNVCQDSDLSIKAPGKRAAPTSMHLCQKAGKKPRLSPCLSPQKSTKRADPQPQQEGPGAKSLQPCKEPELPPSPPSPIRMVFKRLKGGQWSCKLLPNPSLPPAEKPTPRCSEPSHLGEDRGTWSQGPWSVLQEDLQLSSSSEESDGQKRVPRSDWSDELTHRSAVSPHSLIHVRKELYVSRQCGKSPRVGNALVHTMTFTPQGKYVTVGNHSVMFSNLDGRR</sequence>
<feature type="region of interest" description="Disordered" evidence="1">
    <location>
        <begin position="128"/>
        <end position="245"/>
    </location>
</feature>
<accession>A0AA40I299</accession>
<feature type="compositionally biased region" description="Polar residues" evidence="1">
    <location>
        <begin position="206"/>
        <end position="224"/>
    </location>
</feature>
<evidence type="ECO:0000313" key="3">
    <source>
        <dbReference type="Proteomes" id="UP001177744"/>
    </source>
</evidence>
<evidence type="ECO:0000256" key="1">
    <source>
        <dbReference type="SAM" id="MobiDB-lite"/>
    </source>
</evidence>
<feature type="region of interest" description="Disordered" evidence="1">
    <location>
        <begin position="344"/>
        <end position="411"/>
    </location>
</feature>
<gene>
    <name evidence="2" type="ORF">QTO34_016474</name>
</gene>
<dbReference type="PANTHER" id="PTHR16035">
    <property type="entry name" value="PROTEIN FAM90A1"/>
    <property type="match status" value="1"/>
</dbReference>
<organism evidence="2 3">
    <name type="scientific">Cnephaeus nilssonii</name>
    <name type="common">Northern bat</name>
    <name type="synonym">Eptesicus nilssonii</name>
    <dbReference type="NCBI Taxonomy" id="3371016"/>
    <lineage>
        <taxon>Eukaryota</taxon>
        <taxon>Metazoa</taxon>
        <taxon>Chordata</taxon>
        <taxon>Craniata</taxon>
        <taxon>Vertebrata</taxon>
        <taxon>Euteleostomi</taxon>
        <taxon>Mammalia</taxon>
        <taxon>Eutheria</taxon>
        <taxon>Laurasiatheria</taxon>
        <taxon>Chiroptera</taxon>
        <taxon>Yangochiroptera</taxon>
        <taxon>Vespertilionidae</taxon>
        <taxon>Cnephaeus</taxon>
    </lineage>
</organism>
<keyword evidence="3" id="KW-1185">Reference proteome</keyword>
<name>A0AA40I299_CNENI</name>
<feature type="compositionally biased region" description="Low complexity" evidence="1">
    <location>
        <begin position="382"/>
        <end position="392"/>
    </location>
</feature>
<dbReference type="Proteomes" id="UP001177744">
    <property type="component" value="Unassembled WGS sequence"/>
</dbReference>
<protein>
    <submittedName>
        <fullName evidence="2">Uncharacterized protein</fullName>
    </submittedName>
</protein>
<dbReference type="AlphaFoldDB" id="A0AA40I299"/>
<feature type="compositionally biased region" description="Basic and acidic residues" evidence="1">
    <location>
        <begin position="396"/>
        <end position="411"/>
    </location>
</feature>
<feature type="region of interest" description="Disordered" evidence="1">
    <location>
        <begin position="264"/>
        <end position="331"/>
    </location>
</feature>
<reference evidence="2" key="1">
    <citation type="submission" date="2023-06" db="EMBL/GenBank/DDBJ databases">
        <title>Reference genome for the Northern bat (Eptesicus nilssonii), a most northern bat species.</title>
        <authorList>
            <person name="Laine V.N."/>
            <person name="Pulliainen A.T."/>
            <person name="Lilley T.M."/>
        </authorList>
    </citation>
    <scope>NUCLEOTIDE SEQUENCE</scope>
    <source>
        <strain evidence="2">BLF_Eptnil</strain>
        <tissue evidence="2">Kidney</tissue>
    </source>
</reference>
<proteinExistence type="predicted"/>
<dbReference type="PANTHER" id="PTHR16035:SF14">
    <property type="entry name" value="FAMILY WITH SEQUENCE SIMILARITY 90 MEMBER A11, PSEUDOGENE-RELATED"/>
    <property type="match status" value="1"/>
</dbReference>
<evidence type="ECO:0000313" key="2">
    <source>
        <dbReference type="EMBL" id="KAK1341726.1"/>
    </source>
</evidence>
<dbReference type="EMBL" id="JAULJE010000006">
    <property type="protein sequence ID" value="KAK1341726.1"/>
    <property type="molecule type" value="Genomic_DNA"/>
</dbReference>
<dbReference type="InterPro" id="IPR039213">
    <property type="entry name" value="FAM90"/>
</dbReference>
<comment type="caution">
    <text evidence="2">The sequence shown here is derived from an EMBL/GenBank/DDBJ whole genome shotgun (WGS) entry which is preliminary data.</text>
</comment>